<evidence type="ECO:0000259" key="7">
    <source>
        <dbReference type="PROSITE" id="PS00463"/>
    </source>
</evidence>
<comment type="subcellular location">
    <subcellularLocation>
        <location evidence="1">Nucleus</location>
    </subcellularLocation>
</comment>
<evidence type="ECO:0000256" key="2">
    <source>
        <dbReference type="ARBA" id="ARBA00023015"/>
    </source>
</evidence>
<evidence type="ECO:0000313" key="9">
    <source>
        <dbReference type="Proteomes" id="UP000190831"/>
    </source>
</evidence>
<dbReference type="Proteomes" id="UP000190831">
    <property type="component" value="Chromosome A"/>
</dbReference>
<feature type="region of interest" description="Disordered" evidence="6">
    <location>
        <begin position="705"/>
        <end position="725"/>
    </location>
</feature>
<dbReference type="InterPro" id="IPR051089">
    <property type="entry name" value="prtT"/>
</dbReference>
<dbReference type="PANTHER" id="PTHR31845">
    <property type="entry name" value="FINGER DOMAIN PROTEIN, PUTATIVE-RELATED"/>
    <property type="match status" value="1"/>
</dbReference>
<feature type="compositionally biased region" description="Polar residues" evidence="6">
    <location>
        <begin position="174"/>
        <end position="193"/>
    </location>
</feature>
<dbReference type="GO" id="GO:0000976">
    <property type="term" value="F:transcription cis-regulatory region binding"/>
    <property type="evidence" value="ECO:0007669"/>
    <property type="project" value="TreeGrafter"/>
</dbReference>
<dbReference type="SUPFAM" id="SSF57701">
    <property type="entry name" value="Zn2/Cys6 DNA-binding domain"/>
    <property type="match status" value="1"/>
</dbReference>
<evidence type="ECO:0000313" key="8">
    <source>
        <dbReference type="EMBL" id="SCV99362.1"/>
    </source>
</evidence>
<evidence type="ECO:0000256" key="1">
    <source>
        <dbReference type="ARBA" id="ARBA00004123"/>
    </source>
</evidence>
<feature type="region of interest" description="Disordered" evidence="6">
    <location>
        <begin position="101"/>
        <end position="123"/>
    </location>
</feature>
<evidence type="ECO:0000256" key="4">
    <source>
        <dbReference type="ARBA" id="ARBA00023163"/>
    </source>
</evidence>
<dbReference type="PROSITE" id="PS00463">
    <property type="entry name" value="ZN2_CY6_FUNGAL_1"/>
    <property type="match status" value="1"/>
</dbReference>
<dbReference type="GO" id="GO:0008270">
    <property type="term" value="F:zinc ion binding"/>
    <property type="evidence" value="ECO:0007669"/>
    <property type="project" value="InterPro"/>
</dbReference>
<dbReference type="AlphaFoldDB" id="A0A1G4M6G6"/>
<dbReference type="InterPro" id="IPR036864">
    <property type="entry name" value="Zn2-C6_fun-type_DNA-bd_sf"/>
</dbReference>
<dbReference type="OMA" id="IYMHEIG"/>
<keyword evidence="3" id="KW-0238">DNA-binding</keyword>
<name>A0A1G4M6G6_LACFM</name>
<dbReference type="EMBL" id="LT598487">
    <property type="protein sequence ID" value="SCV99362.1"/>
    <property type="molecule type" value="Genomic_DNA"/>
</dbReference>
<keyword evidence="2" id="KW-0805">Transcription regulation</keyword>
<feature type="domain" description="Zn(2)-C6 fungal-type" evidence="7">
    <location>
        <begin position="60"/>
        <end position="94"/>
    </location>
</feature>
<dbReference type="SMART" id="SM00066">
    <property type="entry name" value="GAL4"/>
    <property type="match status" value="1"/>
</dbReference>
<protein>
    <submittedName>
        <fullName evidence="8">LAFE_0A01508g1_1</fullName>
    </submittedName>
</protein>
<keyword evidence="4" id="KW-0804">Transcription</keyword>
<dbReference type="GO" id="GO:0000981">
    <property type="term" value="F:DNA-binding transcription factor activity, RNA polymerase II-specific"/>
    <property type="evidence" value="ECO:0007669"/>
    <property type="project" value="InterPro"/>
</dbReference>
<dbReference type="Gene3D" id="4.10.240.10">
    <property type="entry name" value="Zn(2)-C6 fungal-type DNA-binding domain"/>
    <property type="match status" value="1"/>
</dbReference>
<gene>
    <name evidence="8" type="ORF">LAFE_0A01508G</name>
</gene>
<dbReference type="PANTHER" id="PTHR31845:SF10">
    <property type="entry name" value="ZN(II)2CYS6 TRANSCRIPTION FACTOR (EUROFUNG)"/>
    <property type="match status" value="1"/>
</dbReference>
<dbReference type="GO" id="GO:0005634">
    <property type="term" value="C:nucleus"/>
    <property type="evidence" value="ECO:0007669"/>
    <property type="project" value="UniProtKB-SubCell"/>
</dbReference>
<keyword evidence="9" id="KW-1185">Reference proteome</keyword>
<reference evidence="8 9" key="1">
    <citation type="submission" date="2016-03" db="EMBL/GenBank/DDBJ databases">
        <authorList>
            <person name="Devillers H."/>
        </authorList>
    </citation>
    <scope>NUCLEOTIDE SEQUENCE [LARGE SCALE GENOMIC DNA]</scope>
    <source>
        <strain evidence="8">CBS 6772</strain>
    </source>
</reference>
<sequence>MSQQHMLQERYIMREPAEAAPEAEYSKAVIVGVPFDDPRLSQPVTMELGAKGKLKRNTFACTNCHAQKSKCVPSDFQDIYRKPCMRCARSKRVCQFDLSKRTRKRRRDGGLSSPDVAHSPGLLDGSKSVSALTPLAPLVPLGPLASAGPLASLSAGSQASTWSSVSAEPVRSVETANSATSGQPAHSRTSSTPALGGMLSRPTHSTKSGSRKHALHHELQMLLSWQREKLESVSSELTRLSEKWNDAIENTVAMPLTLDPISLGIITREQAEFRLQLYRSEISNNYRLPFVKIAANKTLDEIRKEEPLLFTSVMSIVSGMLTVDQASEDQNMKLDNFTLCLISHRMMRMGDKSVELLKSLLTLCLWYNFPEWSNKTRYHFFNYVCCCLVRDLVPVSRPKLFSMMNNHTMRSEDESTSIDDFLLKNESYPRLIILVYVSALNINIFLRQSIQNRWGIVQERACNILSSSSVNEQDLREREEASVLIMFGKLNHILEKVHIKLHEADEEDTYEEGLFSQTQKKIVEQLQKELEEFFQEIPYERLRVMAFFYSVQAYLHEWIFSRFIAKFADQSTIQHVPVDVSNSFLKCCESCISAMREFLKLSPELIASLPLFHISRIIYTVGMLLLRLRYTTVTIPAFSFLKPSTEQALTLVKDISTLLDRSAELYPYNNFLTKLRYVVTLFVQIYANKVKAFIENSRSHIETRANQVNEPLENSMSAPDQRSLPMLLNPVSPSNDVPEVPLASYREDLSNDLNTSSGTSEDFNSYLADINSLEIGFNALNDEFWTDVFMNNM</sequence>
<evidence type="ECO:0000256" key="6">
    <source>
        <dbReference type="SAM" id="MobiDB-lite"/>
    </source>
</evidence>
<dbReference type="OrthoDB" id="4454541at2759"/>
<evidence type="ECO:0000256" key="3">
    <source>
        <dbReference type="ARBA" id="ARBA00023125"/>
    </source>
</evidence>
<proteinExistence type="predicted"/>
<dbReference type="CDD" id="cd00067">
    <property type="entry name" value="GAL4"/>
    <property type="match status" value="1"/>
</dbReference>
<evidence type="ECO:0000256" key="5">
    <source>
        <dbReference type="ARBA" id="ARBA00023242"/>
    </source>
</evidence>
<organism evidence="8 9">
    <name type="scientific">Lachancea fermentati</name>
    <name type="common">Zygosaccharomyces fermentati</name>
    <dbReference type="NCBI Taxonomy" id="4955"/>
    <lineage>
        <taxon>Eukaryota</taxon>
        <taxon>Fungi</taxon>
        <taxon>Dikarya</taxon>
        <taxon>Ascomycota</taxon>
        <taxon>Saccharomycotina</taxon>
        <taxon>Saccharomycetes</taxon>
        <taxon>Saccharomycetales</taxon>
        <taxon>Saccharomycetaceae</taxon>
        <taxon>Lachancea</taxon>
    </lineage>
</organism>
<accession>A0A1G4M6G6</accession>
<dbReference type="InterPro" id="IPR001138">
    <property type="entry name" value="Zn2Cys6_DnaBD"/>
</dbReference>
<feature type="region of interest" description="Disordered" evidence="6">
    <location>
        <begin position="173"/>
        <end position="213"/>
    </location>
</feature>
<keyword evidence="5" id="KW-0539">Nucleus</keyword>
<feature type="compositionally biased region" description="Polar residues" evidence="6">
    <location>
        <begin position="705"/>
        <end position="720"/>
    </location>
</feature>